<accession>A0A7S1RRT1</accession>
<feature type="region of interest" description="Disordered" evidence="1">
    <location>
        <begin position="1"/>
        <end position="23"/>
    </location>
</feature>
<proteinExistence type="predicted"/>
<protein>
    <submittedName>
        <fullName evidence="2">Uncharacterized protein</fullName>
    </submittedName>
</protein>
<reference evidence="2" key="1">
    <citation type="submission" date="2021-01" db="EMBL/GenBank/DDBJ databases">
        <authorList>
            <person name="Corre E."/>
            <person name="Pelletier E."/>
            <person name="Niang G."/>
            <person name="Scheremetjew M."/>
            <person name="Finn R."/>
            <person name="Kale V."/>
            <person name="Holt S."/>
            <person name="Cochrane G."/>
            <person name="Meng A."/>
            <person name="Brown T."/>
            <person name="Cohen L."/>
        </authorList>
    </citation>
    <scope>NUCLEOTIDE SEQUENCE</scope>
    <source>
        <strain evidence="2">OF101</strain>
    </source>
</reference>
<feature type="compositionally biased region" description="Basic and acidic residues" evidence="1">
    <location>
        <begin position="1"/>
        <end position="13"/>
    </location>
</feature>
<feature type="region of interest" description="Disordered" evidence="1">
    <location>
        <begin position="89"/>
        <end position="130"/>
    </location>
</feature>
<sequence>MPPRGRLQEEKKQLPPSRPASGRIETVDDLGEELRRLQNVISEDLVRCMKNIAEKSEAHTRLLASIAKDIPMLQGSGYDIGIPTTQLAAPDAGKGDPSRGAAHLTGAGGHSPPRGAADGRSPEPFMQPMPQSAWGLRSCCSVRRERQDAAALNDLIHQDASVLNNLMHQR</sequence>
<dbReference type="AlphaFoldDB" id="A0A7S1RRT1"/>
<gene>
    <name evidence="2" type="ORF">ACAT0790_LOCUS49529</name>
</gene>
<evidence type="ECO:0000313" key="2">
    <source>
        <dbReference type="EMBL" id="CAD9172760.1"/>
    </source>
</evidence>
<name>A0A7S1RRT1_ALECA</name>
<organism evidence="2">
    <name type="scientific">Alexandrium catenella</name>
    <name type="common">Red tide dinoflagellate</name>
    <name type="synonym">Gonyaulax catenella</name>
    <dbReference type="NCBI Taxonomy" id="2925"/>
    <lineage>
        <taxon>Eukaryota</taxon>
        <taxon>Sar</taxon>
        <taxon>Alveolata</taxon>
        <taxon>Dinophyceae</taxon>
        <taxon>Gonyaulacales</taxon>
        <taxon>Pyrocystaceae</taxon>
        <taxon>Alexandrium</taxon>
    </lineage>
</organism>
<evidence type="ECO:0000256" key="1">
    <source>
        <dbReference type="SAM" id="MobiDB-lite"/>
    </source>
</evidence>
<dbReference type="EMBL" id="HBGE01083054">
    <property type="protein sequence ID" value="CAD9172760.1"/>
    <property type="molecule type" value="Transcribed_RNA"/>
</dbReference>